<dbReference type="Pfam" id="PF08240">
    <property type="entry name" value="ADH_N"/>
    <property type="match status" value="1"/>
</dbReference>
<dbReference type="SUPFAM" id="SSF50129">
    <property type="entry name" value="GroES-like"/>
    <property type="match status" value="1"/>
</dbReference>
<dbReference type="GO" id="GO:0008270">
    <property type="term" value="F:zinc ion binding"/>
    <property type="evidence" value="ECO:0007669"/>
    <property type="project" value="InterPro"/>
</dbReference>
<evidence type="ECO:0000313" key="7">
    <source>
        <dbReference type="EMBL" id="GFJ86447.1"/>
    </source>
</evidence>
<dbReference type="GO" id="GO:0016491">
    <property type="term" value="F:oxidoreductase activity"/>
    <property type="evidence" value="ECO:0007669"/>
    <property type="project" value="UniProtKB-KW"/>
</dbReference>
<keyword evidence="2" id="KW-0479">Metal-binding</keyword>
<accession>A0A6V8KX84</accession>
<dbReference type="EMBL" id="BLPG01000001">
    <property type="protein sequence ID" value="GFJ86447.1"/>
    <property type="molecule type" value="Genomic_DNA"/>
</dbReference>
<keyword evidence="8" id="KW-1185">Reference proteome</keyword>
<dbReference type="InterPro" id="IPR013154">
    <property type="entry name" value="ADH-like_N"/>
</dbReference>
<organism evidence="7 8">
    <name type="scientific">Phytohabitans rumicis</name>
    <dbReference type="NCBI Taxonomy" id="1076125"/>
    <lineage>
        <taxon>Bacteria</taxon>
        <taxon>Bacillati</taxon>
        <taxon>Actinomycetota</taxon>
        <taxon>Actinomycetes</taxon>
        <taxon>Micromonosporales</taxon>
        <taxon>Micromonosporaceae</taxon>
    </lineage>
</organism>
<evidence type="ECO:0000256" key="5">
    <source>
        <dbReference type="SAM" id="MobiDB-lite"/>
    </source>
</evidence>
<keyword evidence="4" id="KW-0560">Oxidoreductase</keyword>
<evidence type="ECO:0000256" key="3">
    <source>
        <dbReference type="ARBA" id="ARBA00022833"/>
    </source>
</evidence>
<dbReference type="InterPro" id="IPR011032">
    <property type="entry name" value="GroES-like_sf"/>
</dbReference>
<evidence type="ECO:0000256" key="1">
    <source>
        <dbReference type="ARBA" id="ARBA00001947"/>
    </source>
</evidence>
<dbReference type="PANTHER" id="PTHR43401">
    <property type="entry name" value="L-THREONINE 3-DEHYDROGENASE"/>
    <property type="match status" value="1"/>
</dbReference>
<name>A0A6V8KX84_9ACTN</name>
<sequence length="380" mass="39115">MPLIDVASGAGRGGAGRGERGAAVGWGRRAIASGDEGRGGERAMRALVLIGPRRAEVREVAAPVAGAGQVVVDVERVGICGTDVELFTGEMSYLHTGASSYPLRPGHEWSGVVGAVGPGVDAAWLGRRVTGDTMIGCGRCRRCRDGRHHVCADRHELGIRDGLAGALAEQVAVPVTALHVLPDGVDATLGALVEPGGNALRSVRAADLAPGERLLVLGTGTIGLLVAMFGRARDLDVHLMGRDERQLRLAGKLGFENAWTRHTLPPLPWDGIVDASTAPALPALAVELVEPGRRIVYIGLSGSPSTVDSREIVFKDVTTVGILGASAGLAGTIDAYASGAVDPRPLVAATVGLADVAEVLAGRRPDGAGPGPKVHVDPRR</sequence>
<dbReference type="Gene3D" id="3.40.50.720">
    <property type="entry name" value="NAD(P)-binding Rossmann-like Domain"/>
    <property type="match status" value="1"/>
</dbReference>
<dbReference type="PANTHER" id="PTHR43401:SF2">
    <property type="entry name" value="L-THREONINE 3-DEHYDROGENASE"/>
    <property type="match status" value="1"/>
</dbReference>
<evidence type="ECO:0000259" key="6">
    <source>
        <dbReference type="Pfam" id="PF08240"/>
    </source>
</evidence>
<evidence type="ECO:0000256" key="4">
    <source>
        <dbReference type="ARBA" id="ARBA00023002"/>
    </source>
</evidence>
<comment type="cofactor">
    <cofactor evidence="1">
        <name>Zn(2+)</name>
        <dbReference type="ChEBI" id="CHEBI:29105"/>
    </cofactor>
</comment>
<dbReference type="PROSITE" id="PS00059">
    <property type="entry name" value="ADH_ZINC"/>
    <property type="match status" value="1"/>
</dbReference>
<evidence type="ECO:0000256" key="2">
    <source>
        <dbReference type="ARBA" id="ARBA00022723"/>
    </source>
</evidence>
<dbReference type="AlphaFoldDB" id="A0A6V8KX84"/>
<feature type="region of interest" description="Disordered" evidence="5">
    <location>
        <begin position="1"/>
        <end position="21"/>
    </location>
</feature>
<dbReference type="SUPFAM" id="SSF51735">
    <property type="entry name" value="NAD(P)-binding Rossmann-fold domains"/>
    <property type="match status" value="1"/>
</dbReference>
<reference evidence="7 8" key="1">
    <citation type="submission" date="2020-03" db="EMBL/GenBank/DDBJ databases">
        <title>Whole genome shotgun sequence of Phytohabitans rumicis NBRC 108638.</title>
        <authorList>
            <person name="Komaki H."/>
            <person name="Tamura T."/>
        </authorList>
    </citation>
    <scope>NUCLEOTIDE SEQUENCE [LARGE SCALE GENOMIC DNA]</scope>
    <source>
        <strain evidence="7 8">NBRC 108638</strain>
    </source>
</reference>
<dbReference type="Gene3D" id="3.90.180.10">
    <property type="entry name" value="Medium-chain alcohol dehydrogenases, catalytic domain"/>
    <property type="match status" value="1"/>
</dbReference>
<reference evidence="7 8" key="2">
    <citation type="submission" date="2020-03" db="EMBL/GenBank/DDBJ databases">
        <authorList>
            <person name="Ichikawa N."/>
            <person name="Kimura A."/>
            <person name="Kitahashi Y."/>
            <person name="Uohara A."/>
        </authorList>
    </citation>
    <scope>NUCLEOTIDE SEQUENCE [LARGE SCALE GENOMIC DNA]</scope>
    <source>
        <strain evidence="7 8">NBRC 108638</strain>
    </source>
</reference>
<gene>
    <name evidence="7" type="primary">adh</name>
    <name evidence="7" type="ORF">Prum_000890</name>
</gene>
<protein>
    <submittedName>
        <fullName evidence="7">Alcohol dehydrogenase</fullName>
    </submittedName>
</protein>
<evidence type="ECO:0000313" key="8">
    <source>
        <dbReference type="Proteomes" id="UP000482960"/>
    </source>
</evidence>
<keyword evidence="3" id="KW-0862">Zinc</keyword>
<dbReference type="InterPro" id="IPR002328">
    <property type="entry name" value="ADH_Zn_CS"/>
</dbReference>
<feature type="domain" description="Alcohol dehydrogenase-like N-terminal" evidence="6">
    <location>
        <begin position="66"/>
        <end position="183"/>
    </location>
</feature>
<dbReference type="InterPro" id="IPR036291">
    <property type="entry name" value="NAD(P)-bd_dom_sf"/>
</dbReference>
<dbReference type="InterPro" id="IPR050129">
    <property type="entry name" value="Zn_alcohol_dh"/>
</dbReference>
<comment type="caution">
    <text evidence="7">The sequence shown here is derived from an EMBL/GenBank/DDBJ whole genome shotgun (WGS) entry which is preliminary data.</text>
</comment>
<proteinExistence type="predicted"/>
<dbReference type="Proteomes" id="UP000482960">
    <property type="component" value="Unassembled WGS sequence"/>
</dbReference>